<dbReference type="STRING" id="582692.SAMN05720606_101268"/>
<accession>A0A1G5B8E8</accession>
<gene>
    <name evidence="2" type="ORF">SAMN05720606_101268</name>
</gene>
<dbReference type="EMBL" id="FMVM01000001">
    <property type="protein sequence ID" value="SCX86443.1"/>
    <property type="molecule type" value="Genomic_DNA"/>
</dbReference>
<dbReference type="RefSeq" id="WP_090915174.1">
    <property type="nucleotide sequence ID" value="NZ_FMVM01000001.1"/>
</dbReference>
<evidence type="ECO:0000259" key="1">
    <source>
        <dbReference type="Pfam" id="PF09722"/>
    </source>
</evidence>
<organism evidence="2 3">
    <name type="scientific">Paenibacillus polysaccharolyticus</name>
    <dbReference type="NCBI Taxonomy" id="582692"/>
    <lineage>
        <taxon>Bacteria</taxon>
        <taxon>Bacillati</taxon>
        <taxon>Bacillota</taxon>
        <taxon>Bacilli</taxon>
        <taxon>Bacillales</taxon>
        <taxon>Paenibacillaceae</taxon>
        <taxon>Paenibacillus</taxon>
    </lineage>
</organism>
<dbReference type="InterPro" id="IPR024467">
    <property type="entry name" value="Xre/MbcA/ParS-like_toxin-bd"/>
</dbReference>
<dbReference type="Pfam" id="PF09722">
    <property type="entry name" value="Xre_MbcA_ParS_C"/>
    <property type="match status" value="1"/>
</dbReference>
<name>A0A1G5B8E8_9BACL</name>
<evidence type="ECO:0000313" key="2">
    <source>
        <dbReference type="EMBL" id="SCX86443.1"/>
    </source>
</evidence>
<dbReference type="AlphaFoldDB" id="A0A1G5B8E8"/>
<protein>
    <recommendedName>
        <fullName evidence="1">Antitoxin Xre/MbcA/ParS-like toxin-binding domain-containing protein</fullName>
    </recommendedName>
</protein>
<reference evidence="3" key="1">
    <citation type="submission" date="2016-10" db="EMBL/GenBank/DDBJ databases">
        <authorList>
            <person name="Varghese N."/>
            <person name="Submissions S."/>
        </authorList>
    </citation>
    <scope>NUCLEOTIDE SEQUENCE [LARGE SCALE GENOMIC DNA]</scope>
    <source>
        <strain evidence="3">BL9</strain>
    </source>
</reference>
<dbReference type="Proteomes" id="UP000198538">
    <property type="component" value="Unassembled WGS sequence"/>
</dbReference>
<keyword evidence="3" id="KW-1185">Reference proteome</keyword>
<evidence type="ECO:0000313" key="3">
    <source>
        <dbReference type="Proteomes" id="UP000198538"/>
    </source>
</evidence>
<feature type="domain" description="Antitoxin Xre/MbcA/ParS-like toxin-binding" evidence="1">
    <location>
        <begin position="56"/>
        <end position="94"/>
    </location>
</feature>
<sequence>MSMQDMYLSAFKQEHWDTFVELFDEWYATLPTEWKEEARLRGIPEDIGRVLLCEMKDSALKWIEKKVPALGDQSPASYLETEEGTNALRAAILRMPR</sequence>
<proteinExistence type="predicted"/>